<gene>
    <name evidence="1" type="ordered locus">SFHH103_02122</name>
</gene>
<dbReference type="EMBL" id="HE616890">
    <property type="protein sequence ID" value="CCE96617.1"/>
    <property type="molecule type" value="Genomic_DNA"/>
</dbReference>
<evidence type="ECO:0000313" key="2">
    <source>
        <dbReference type="Proteomes" id="UP000007735"/>
    </source>
</evidence>
<organism evidence="1 2">
    <name type="scientific">Sinorhizobium fredii (strain HH103)</name>
    <dbReference type="NCBI Taxonomy" id="1117943"/>
    <lineage>
        <taxon>Bacteria</taxon>
        <taxon>Pseudomonadati</taxon>
        <taxon>Pseudomonadota</taxon>
        <taxon>Alphaproteobacteria</taxon>
        <taxon>Hyphomicrobiales</taxon>
        <taxon>Rhizobiaceae</taxon>
        <taxon>Sinorhizobium/Ensifer group</taxon>
        <taxon>Sinorhizobium</taxon>
    </lineage>
</organism>
<reference evidence="1 2" key="1">
    <citation type="journal article" date="2012" name="J. Bacteriol.">
        <title>Genome sequence of the soybean symbiont Sinorhizobium fredii HH103.</title>
        <authorList>
            <person name="Weidner S."/>
            <person name="Becker A."/>
            <person name="Bonilla I."/>
            <person name="Jaenicke S."/>
            <person name="Lloret J."/>
            <person name="Margaret I."/>
            <person name="Puhler A."/>
            <person name="Ruiz-Sainz J.E."/>
            <person name="Schneiker-Bekel S."/>
            <person name="Szczepanowski R."/>
            <person name="Vinardell J.M."/>
            <person name="Zehner S."/>
            <person name="Gottfert M."/>
        </authorList>
    </citation>
    <scope>NUCLEOTIDE SEQUENCE [LARGE SCALE GENOMIC DNA]</scope>
    <source>
        <strain evidence="1 2">HH103</strain>
    </source>
</reference>
<evidence type="ECO:0000313" key="1">
    <source>
        <dbReference type="EMBL" id="CCE96617.1"/>
    </source>
</evidence>
<accession>G9A8N7</accession>
<sequence>MAMVMTVCGNTVVPNGGTRLRAAPVTKKLYRGNHPD</sequence>
<protein>
    <submittedName>
        <fullName evidence="1">Uncharacterized protein</fullName>
    </submittedName>
</protein>
<dbReference type="HOGENOM" id="CLU_3358042_0_0_5"/>
<dbReference type="Proteomes" id="UP000007735">
    <property type="component" value="Chromosome"/>
</dbReference>
<dbReference type="AlphaFoldDB" id="G9A8N7"/>
<dbReference type="STRING" id="1117943.SFHH103_02122"/>
<proteinExistence type="predicted"/>
<dbReference type="KEGG" id="sfh:SFHH103_02122"/>
<name>G9A8N7_SINF1</name>